<sequence length="59" mass="6614">MKIAGITLGVVILLVSFLFYILSLMQLVPLIIAGPLLFLAILIIFTLLNNHNKFRGFKK</sequence>
<protein>
    <submittedName>
        <fullName evidence="1">Putative membrane protein</fullName>
    </submittedName>
</protein>
<dbReference type="Proteomes" id="UP000031829">
    <property type="component" value="Chromosome"/>
</dbReference>
<evidence type="ECO:0000313" key="1">
    <source>
        <dbReference type="EMBL" id="AJI22313.1"/>
    </source>
</evidence>
<organism evidence="1 2">
    <name type="scientific">Priestia megaterium (strain ATCC 14581 / DSM 32 / CCUG 1817 / JCM 2506 / NBRC 15308 / NCIMB 9376 / NCTC 10342 / NRRL B-14308 / VKM B-512 / Ford 19)</name>
    <name type="common">Bacillus megaterium</name>
    <dbReference type="NCBI Taxonomy" id="1348623"/>
    <lineage>
        <taxon>Bacteria</taxon>
        <taxon>Bacillati</taxon>
        <taxon>Bacillota</taxon>
        <taxon>Bacilli</taxon>
        <taxon>Bacillales</taxon>
        <taxon>Bacillaceae</taxon>
        <taxon>Priestia</taxon>
    </lineage>
</organism>
<dbReference type="EMBL" id="CP009920">
    <property type="protein sequence ID" value="AJI22313.1"/>
    <property type="molecule type" value="Genomic_DNA"/>
</dbReference>
<name>A0A0B6ANV4_PRIM2</name>
<gene>
    <name evidence="1" type="ORF">BG04_3013</name>
</gene>
<accession>A0A0B6ANV4</accession>
<reference evidence="1 2" key="1">
    <citation type="journal article" date="2015" name="Genome Announc.">
        <title>Complete genome sequences for 35 biothreat assay-relevant bacillus species.</title>
        <authorList>
            <person name="Johnson S.L."/>
            <person name="Daligault H.E."/>
            <person name="Davenport K.W."/>
            <person name="Jaissle J."/>
            <person name="Frey K.G."/>
            <person name="Ladner J.T."/>
            <person name="Broomall S.M."/>
            <person name="Bishop-Lilly K.A."/>
            <person name="Bruce D.C."/>
            <person name="Gibbons H.S."/>
            <person name="Coyne S.R."/>
            <person name="Lo C.C."/>
            <person name="Meincke L."/>
            <person name="Munk A.C."/>
            <person name="Koroleva G.I."/>
            <person name="Rosenzweig C.N."/>
            <person name="Palacios G.F."/>
            <person name="Redden C.L."/>
            <person name="Minogue T.D."/>
            <person name="Chain P.S."/>
        </authorList>
    </citation>
    <scope>NUCLEOTIDE SEQUENCE [LARGE SCALE GENOMIC DNA]</scope>
    <source>
        <strain evidence="2">ATCC 14581 / DSM 32 / JCM 2506 / NBRC 15308 / NCIMB 9376 / NCTC 10342 / NRRL B-14308 / VKM B-512</strain>
    </source>
</reference>
<proteinExistence type="predicted"/>
<evidence type="ECO:0000313" key="2">
    <source>
        <dbReference type="Proteomes" id="UP000031829"/>
    </source>
</evidence>
<dbReference type="AlphaFoldDB" id="A0A0B6ANV4"/>
<dbReference type="KEGG" id="bmeg:BG04_3013"/>
<dbReference type="HOGENOM" id="CLU_206487_2_0_9"/>